<evidence type="ECO:0000256" key="3">
    <source>
        <dbReference type="ARBA" id="ARBA00007931"/>
    </source>
</evidence>
<dbReference type="AlphaFoldDB" id="A0A6F9E915"/>
<dbReference type="GO" id="GO:0005886">
    <property type="term" value="C:plasma membrane"/>
    <property type="evidence" value="ECO:0007669"/>
    <property type="project" value="UniProtKB-SubCell"/>
</dbReference>
<dbReference type="GO" id="GO:0006508">
    <property type="term" value="P:proteolysis"/>
    <property type="evidence" value="ECO:0007669"/>
    <property type="project" value="UniProtKB-KW"/>
</dbReference>
<feature type="transmembrane region" description="Helical" evidence="13">
    <location>
        <begin position="49"/>
        <end position="71"/>
    </location>
</feature>
<evidence type="ECO:0000256" key="1">
    <source>
        <dbReference type="ARBA" id="ARBA00001947"/>
    </source>
</evidence>
<dbReference type="InterPro" id="IPR008915">
    <property type="entry name" value="Peptidase_M50"/>
</dbReference>
<dbReference type="InterPro" id="IPR044537">
    <property type="entry name" value="Rip2-like"/>
</dbReference>
<evidence type="ECO:0000256" key="5">
    <source>
        <dbReference type="ARBA" id="ARBA00022670"/>
    </source>
</evidence>
<keyword evidence="12 13" id="KW-0472">Membrane</keyword>
<dbReference type="RefSeq" id="WP_197945582.1">
    <property type="nucleotide sequence ID" value="NZ_CP024955.1"/>
</dbReference>
<evidence type="ECO:0000256" key="4">
    <source>
        <dbReference type="ARBA" id="ARBA00022475"/>
    </source>
</evidence>
<evidence type="ECO:0000256" key="2">
    <source>
        <dbReference type="ARBA" id="ARBA00004651"/>
    </source>
</evidence>
<dbReference type="CDD" id="cd06158">
    <property type="entry name" value="S2P-M50_like_1"/>
    <property type="match status" value="1"/>
</dbReference>
<dbReference type="Pfam" id="PF02163">
    <property type="entry name" value="Peptidase_M50"/>
    <property type="match status" value="1"/>
</dbReference>
<evidence type="ECO:0000313" key="16">
    <source>
        <dbReference type="Proteomes" id="UP000502196"/>
    </source>
</evidence>
<dbReference type="InterPro" id="IPR052348">
    <property type="entry name" value="Metallopeptidase_M50B"/>
</dbReference>
<feature type="domain" description="Peptidase M50" evidence="14">
    <location>
        <begin position="126"/>
        <end position="178"/>
    </location>
</feature>
<dbReference type="PANTHER" id="PTHR35864:SF1">
    <property type="entry name" value="ZINC METALLOPROTEASE YWHC-RELATED"/>
    <property type="match status" value="1"/>
</dbReference>
<comment type="subcellular location">
    <subcellularLocation>
        <location evidence="2">Cell membrane</location>
        <topology evidence="2">Multi-pass membrane protein</topology>
    </subcellularLocation>
</comment>
<keyword evidence="6 13" id="KW-0812">Transmembrane</keyword>
<keyword evidence="9" id="KW-0862">Zinc</keyword>
<dbReference type="Proteomes" id="UP000502196">
    <property type="component" value="Chromosome"/>
</dbReference>
<evidence type="ECO:0000313" key="15">
    <source>
        <dbReference type="EMBL" id="CAB3392787.1"/>
    </source>
</evidence>
<keyword evidence="8" id="KW-0378">Hydrolase</keyword>
<dbReference type="PANTHER" id="PTHR35864">
    <property type="entry name" value="ZINC METALLOPROTEASE MJ0611-RELATED"/>
    <property type="match status" value="1"/>
</dbReference>
<feature type="transmembrane region" description="Helical" evidence="13">
    <location>
        <begin position="119"/>
        <end position="145"/>
    </location>
</feature>
<accession>A0A6F9E915</accession>
<evidence type="ECO:0000256" key="7">
    <source>
        <dbReference type="ARBA" id="ARBA00022723"/>
    </source>
</evidence>
<organism evidence="15 16">
    <name type="scientific">Kyrpidia spormannii</name>
    <dbReference type="NCBI Taxonomy" id="2055160"/>
    <lineage>
        <taxon>Bacteria</taxon>
        <taxon>Bacillati</taxon>
        <taxon>Bacillota</taxon>
        <taxon>Bacilli</taxon>
        <taxon>Bacillales</taxon>
        <taxon>Alicyclobacillaceae</taxon>
        <taxon>Kyrpidia</taxon>
    </lineage>
</organism>
<feature type="transmembrane region" description="Helical" evidence="13">
    <location>
        <begin position="12"/>
        <end position="29"/>
    </location>
</feature>
<evidence type="ECO:0000256" key="10">
    <source>
        <dbReference type="ARBA" id="ARBA00022989"/>
    </source>
</evidence>
<evidence type="ECO:0000256" key="9">
    <source>
        <dbReference type="ARBA" id="ARBA00022833"/>
    </source>
</evidence>
<evidence type="ECO:0000256" key="12">
    <source>
        <dbReference type="ARBA" id="ARBA00023136"/>
    </source>
</evidence>
<evidence type="ECO:0000256" key="11">
    <source>
        <dbReference type="ARBA" id="ARBA00023049"/>
    </source>
</evidence>
<keyword evidence="4" id="KW-1003">Cell membrane</keyword>
<evidence type="ECO:0000256" key="6">
    <source>
        <dbReference type="ARBA" id="ARBA00022692"/>
    </source>
</evidence>
<comment type="similarity">
    <text evidence="3">Belongs to the peptidase M50B family.</text>
</comment>
<evidence type="ECO:0000256" key="8">
    <source>
        <dbReference type="ARBA" id="ARBA00022801"/>
    </source>
</evidence>
<evidence type="ECO:0000259" key="14">
    <source>
        <dbReference type="Pfam" id="PF02163"/>
    </source>
</evidence>
<gene>
    <name evidence="15" type="ORF">COOX1_1585</name>
</gene>
<dbReference type="GO" id="GO:0008237">
    <property type="term" value="F:metallopeptidase activity"/>
    <property type="evidence" value="ECO:0007669"/>
    <property type="project" value="UniProtKB-KW"/>
</dbReference>
<keyword evidence="7" id="KW-0479">Metal-binding</keyword>
<dbReference type="GO" id="GO:0046872">
    <property type="term" value="F:metal ion binding"/>
    <property type="evidence" value="ECO:0007669"/>
    <property type="project" value="UniProtKB-KW"/>
</dbReference>
<feature type="transmembrane region" description="Helical" evidence="13">
    <location>
        <begin position="83"/>
        <end position="107"/>
    </location>
</feature>
<proteinExistence type="inferred from homology"/>
<keyword evidence="11" id="KW-0482">Metalloprotease</keyword>
<reference evidence="15 16" key="1">
    <citation type="submission" date="2020-04" db="EMBL/GenBank/DDBJ databases">
        <authorList>
            <person name="Hogendoorn C."/>
        </authorList>
    </citation>
    <scope>NUCLEOTIDE SEQUENCE [LARGE SCALE GENOMIC DNA]</scope>
    <source>
        <strain evidence="15">COOX1</strain>
    </source>
</reference>
<keyword evidence="10 13" id="KW-1133">Transmembrane helix</keyword>
<evidence type="ECO:0000256" key="13">
    <source>
        <dbReference type="SAM" id="Phobius"/>
    </source>
</evidence>
<dbReference type="EMBL" id="LR792683">
    <property type="protein sequence ID" value="CAB3392787.1"/>
    <property type="molecule type" value="Genomic_DNA"/>
</dbReference>
<name>A0A6F9E915_9BACL</name>
<feature type="transmembrane region" description="Helical" evidence="13">
    <location>
        <begin position="166"/>
        <end position="184"/>
    </location>
</feature>
<sequence>MLWNSEDLIFRLIAFLIGIVFHELAHGYVADRFGDSTPRRAGRLTLNPVSHIDPIGLLLILFGPFGWAKPVPINPLVFRDRKWALAAVYAAGPAANLVIAVALALVWNMTGGAAASLPGLWGTFLTGVFGYSVLINVVLALFNLIPVPPLDGGRLLELAVARRLGRAWHTFATIGPFVLLLVVITPLSQYVIVPWVFGGLRLFAAWTGYTF</sequence>
<protein>
    <submittedName>
        <fullName evidence="15">Peptidase M50</fullName>
    </submittedName>
</protein>
<comment type="cofactor">
    <cofactor evidence="1">
        <name>Zn(2+)</name>
        <dbReference type="ChEBI" id="CHEBI:29105"/>
    </cofactor>
</comment>
<keyword evidence="5" id="KW-0645">Protease</keyword>